<protein>
    <submittedName>
        <fullName evidence="1">Calcofluor white hypersensitive protein</fullName>
    </submittedName>
</protein>
<evidence type="ECO:0000313" key="1">
    <source>
        <dbReference type="EMBL" id="KAJ6440303.1"/>
    </source>
</evidence>
<accession>A0AB34FMC5</accession>
<sequence>MPQTSSPIMSKSRMPLILGLGAAGGVGYYLYSAGGNAKAAENKFESDVHKASANVKSHLPGTSPNAESQLKGYGAQAGEKIDKAWAEADKQASKLKSETEAYAKDAKAEALKAVDKFDQKVEEGAAKAKGGISSWFGSGNK</sequence>
<keyword evidence="2" id="KW-1185">Reference proteome</keyword>
<gene>
    <name evidence="1" type="ORF">O9K51_06093</name>
</gene>
<comment type="caution">
    <text evidence="1">The sequence shown here is derived from an EMBL/GenBank/DDBJ whole genome shotgun (WGS) entry which is preliminary data.</text>
</comment>
<dbReference type="Proteomes" id="UP001163105">
    <property type="component" value="Unassembled WGS sequence"/>
</dbReference>
<dbReference type="AlphaFoldDB" id="A0AB34FMC5"/>
<reference evidence="1" key="1">
    <citation type="submission" date="2023-01" db="EMBL/GenBank/DDBJ databases">
        <title>The growth and conidiation of Purpureocillium lavendulum are regulated by nitrogen source and histone H3K14 acetylation.</title>
        <authorList>
            <person name="Tang P."/>
            <person name="Han J."/>
            <person name="Zhang C."/>
            <person name="Tang P."/>
            <person name="Qi F."/>
            <person name="Zhang K."/>
            <person name="Liang L."/>
        </authorList>
    </citation>
    <scope>NUCLEOTIDE SEQUENCE</scope>
    <source>
        <strain evidence="1">YMF1.00683</strain>
    </source>
</reference>
<dbReference type="EMBL" id="JAQHRD010000005">
    <property type="protein sequence ID" value="KAJ6440303.1"/>
    <property type="molecule type" value="Genomic_DNA"/>
</dbReference>
<organism evidence="1 2">
    <name type="scientific">Purpureocillium lavendulum</name>
    <dbReference type="NCBI Taxonomy" id="1247861"/>
    <lineage>
        <taxon>Eukaryota</taxon>
        <taxon>Fungi</taxon>
        <taxon>Dikarya</taxon>
        <taxon>Ascomycota</taxon>
        <taxon>Pezizomycotina</taxon>
        <taxon>Sordariomycetes</taxon>
        <taxon>Hypocreomycetidae</taxon>
        <taxon>Hypocreales</taxon>
        <taxon>Ophiocordycipitaceae</taxon>
        <taxon>Purpureocillium</taxon>
    </lineage>
</organism>
<name>A0AB34FMC5_9HYPO</name>
<proteinExistence type="predicted"/>
<evidence type="ECO:0000313" key="2">
    <source>
        <dbReference type="Proteomes" id="UP001163105"/>
    </source>
</evidence>